<evidence type="ECO:0000256" key="3">
    <source>
        <dbReference type="ARBA" id="ARBA00022490"/>
    </source>
</evidence>
<dbReference type="eggNOG" id="COG1516">
    <property type="taxonomic scope" value="Bacteria"/>
</dbReference>
<reference evidence="7 8" key="2">
    <citation type="journal article" date="2012" name="Stand. Genomic Sci.">
        <title>Complete genome sequence of the sulfate-reducing firmicute Desulfotomaculum ruminis type strain (DL(T)).</title>
        <authorList>
            <person name="Spring S."/>
            <person name="Visser M."/>
            <person name="Lu M."/>
            <person name="Copeland A."/>
            <person name="Lapidus A."/>
            <person name="Lucas S."/>
            <person name="Cheng J.F."/>
            <person name="Han C."/>
            <person name="Tapia R."/>
            <person name="Goodwin L.A."/>
            <person name="Pitluck S."/>
            <person name="Ivanova N."/>
            <person name="Land M."/>
            <person name="Hauser L."/>
            <person name="Larimer F."/>
            <person name="Rohde M."/>
            <person name="Goker M."/>
            <person name="Detter J.C."/>
            <person name="Kyrpides N.C."/>
            <person name="Woyke T."/>
            <person name="Schaap P.J."/>
            <person name="Plugge C.M."/>
            <person name="Muyzer G."/>
            <person name="Kuever J."/>
            <person name="Pereira I.A."/>
            <person name="Parshina S.N."/>
            <person name="Bernier-Latmani R."/>
            <person name="Stams A.J."/>
            <person name="Klenk H.P."/>
        </authorList>
    </citation>
    <scope>NUCLEOTIDE SEQUENCE [LARGE SCALE GENOMIC DNA]</scope>
    <source>
        <strain evidence="8">ATCC 23193 / DSM 2154 / NCIB 8452 / DL</strain>
    </source>
</reference>
<dbReference type="STRING" id="696281.Desru_1229"/>
<proteinExistence type="inferred from homology"/>
<keyword evidence="3 6" id="KW-0963">Cytoplasm</keyword>
<dbReference type="SUPFAM" id="SSF101116">
    <property type="entry name" value="Flagellar export chaperone FliS"/>
    <property type="match status" value="1"/>
</dbReference>
<comment type="subcellular location">
    <subcellularLocation>
        <location evidence="1 6">Cytoplasm</location>
        <location evidence="1 6">Cytosol</location>
    </subcellularLocation>
</comment>
<dbReference type="OrthoDB" id="1524959at2"/>
<dbReference type="GO" id="GO:0071973">
    <property type="term" value="P:bacterial-type flagellum-dependent cell motility"/>
    <property type="evidence" value="ECO:0007669"/>
    <property type="project" value="TreeGrafter"/>
</dbReference>
<reference evidence="8" key="1">
    <citation type="submission" date="2011-05" db="EMBL/GenBank/DDBJ databases">
        <title>Complete sequence of Desulfotomaculum ruminis DSM 2154.</title>
        <authorList>
            <person name="Lucas S."/>
            <person name="Copeland A."/>
            <person name="Lapidus A."/>
            <person name="Cheng J.-F."/>
            <person name="Goodwin L."/>
            <person name="Pitluck S."/>
            <person name="Lu M."/>
            <person name="Detter J.C."/>
            <person name="Han C."/>
            <person name="Tapia R."/>
            <person name="Land M."/>
            <person name="Hauser L."/>
            <person name="Kyrpides N."/>
            <person name="Ivanova N."/>
            <person name="Mikhailova N."/>
            <person name="Pagani I."/>
            <person name="Stams A.J.M."/>
            <person name="Plugge C.M."/>
            <person name="Muyzer G."/>
            <person name="Kuever J."/>
            <person name="Parshina S.N."/>
            <person name="Ivanova A.E."/>
            <person name="Nazina T.N."/>
            <person name="Brambilla E."/>
            <person name="Spring S."/>
            <person name="Klenk H.-P."/>
            <person name="Woyke T."/>
        </authorList>
    </citation>
    <scope>NUCLEOTIDE SEQUENCE [LARGE SCALE GENOMIC DNA]</scope>
    <source>
        <strain evidence="8">ATCC 23193 / DSM 2154 / NCIB 8452 / DL</strain>
    </source>
</reference>
<evidence type="ECO:0000256" key="4">
    <source>
        <dbReference type="ARBA" id="ARBA00022795"/>
    </source>
</evidence>
<dbReference type="Proteomes" id="UP000009234">
    <property type="component" value="Chromosome"/>
</dbReference>
<evidence type="ECO:0000256" key="6">
    <source>
        <dbReference type="PIRNR" id="PIRNR039090"/>
    </source>
</evidence>
<keyword evidence="4 6" id="KW-1005">Bacterial flagellum biogenesis</keyword>
<dbReference type="GO" id="GO:0005829">
    <property type="term" value="C:cytosol"/>
    <property type="evidence" value="ECO:0007669"/>
    <property type="project" value="UniProtKB-SubCell"/>
</dbReference>
<evidence type="ECO:0000256" key="2">
    <source>
        <dbReference type="ARBA" id="ARBA00008787"/>
    </source>
</evidence>
<dbReference type="RefSeq" id="WP_013841274.1">
    <property type="nucleotide sequence ID" value="NC_015589.1"/>
</dbReference>
<dbReference type="PANTHER" id="PTHR34773:SF1">
    <property type="entry name" value="FLAGELLAR SECRETION CHAPERONE FLIS"/>
    <property type="match status" value="1"/>
</dbReference>
<evidence type="ECO:0000313" key="8">
    <source>
        <dbReference type="Proteomes" id="UP000009234"/>
    </source>
</evidence>
<evidence type="ECO:0000256" key="5">
    <source>
        <dbReference type="ARBA" id="ARBA00023186"/>
    </source>
</evidence>
<evidence type="ECO:0000313" key="7">
    <source>
        <dbReference type="EMBL" id="AEG59503.1"/>
    </source>
</evidence>
<dbReference type="NCBIfam" id="TIGR00208">
    <property type="entry name" value="fliS"/>
    <property type="match status" value="1"/>
</dbReference>
<dbReference type="KEGG" id="dru:Desru_1229"/>
<dbReference type="InterPro" id="IPR003713">
    <property type="entry name" value="FliS"/>
</dbReference>
<evidence type="ECO:0000256" key="1">
    <source>
        <dbReference type="ARBA" id="ARBA00004514"/>
    </source>
</evidence>
<dbReference type="InterPro" id="IPR036584">
    <property type="entry name" value="FliS_sf"/>
</dbReference>
<accession>F6DNQ8</accession>
<dbReference type="EMBL" id="CP002780">
    <property type="protein sequence ID" value="AEG59503.1"/>
    <property type="molecule type" value="Genomic_DNA"/>
</dbReference>
<keyword evidence="5" id="KW-0143">Chaperone</keyword>
<dbReference type="HOGENOM" id="CLU_080373_3_2_9"/>
<keyword evidence="7" id="KW-0282">Flagellum</keyword>
<dbReference type="PIRSF" id="PIRSF039090">
    <property type="entry name" value="Flis"/>
    <property type="match status" value="1"/>
</dbReference>
<keyword evidence="7" id="KW-0966">Cell projection</keyword>
<gene>
    <name evidence="7" type="ordered locus">Desru_1229</name>
</gene>
<comment type="similarity">
    <text evidence="2 6">Belongs to the FliS family.</text>
</comment>
<dbReference type="PANTHER" id="PTHR34773">
    <property type="entry name" value="FLAGELLAR SECRETION CHAPERONE FLIS"/>
    <property type="match status" value="1"/>
</dbReference>
<dbReference type="GO" id="GO:0044780">
    <property type="term" value="P:bacterial-type flagellum assembly"/>
    <property type="evidence" value="ECO:0007669"/>
    <property type="project" value="InterPro"/>
</dbReference>
<dbReference type="AlphaFoldDB" id="F6DNQ8"/>
<sequence>MDKNLYQNYQQNAVISAAPEELVTMLYNRLIKDIKVAIMAVQKSNIEAANKAILHAQDILIHLMGTLNTQIEVGNSMMLMYDYMNRRLAEANIKKDREILQEIQSYAEEIKDTWVTAMKQVKMEKAHGA</sequence>
<dbReference type="Pfam" id="PF02561">
    <property type="entry name" value="FliS"/>
    <property type="match status" value="1"/>
</dbReference>
<dbReference type="CDD" id="cd16098">
    <property type="entry name" value="FliS"/>
    <property type="match status" value="1"/>
</dbReference>
<keyword evidence="8" id="KW-1185">Reference proteome</keyword>
<organism evidence="7 8">
    <name type="scientific">Desulforamulus ruminis (strain ATCC 23193 / DSM 2154 / NCIMB 8452 / DL)</name>
    <name type="common">Desulfotomaculum ruminis</name>
    <dbReference type="NCBI Taxonomy" id="696281"/>
    <lineage>
        <taxon>Bacteria</taxon>
        <taxon>Bacillati</taxon>
        <taxon>Bacillota</taxon>
        <taxon>Clostridia</taxon>
        <taxon>Eubacteriales</taxon>
        <taxon>Peptococcaceae</taxon>
        <taxon>Desulforamulus</taxon>
    </lineage>
</organism>
<dbReference type="Gene3D" id="1.20.120.340">
    <property type="entry name" value="Flagellar protein FliS"/>
    <property type="match status" value="1"/>
</dbReference>
<name>F6DNQ8_DESRL</name>
<protein>
    <recommendedName>
        <fullName evidence="6">Flagellar secretion chaperone FliS</fullName>
    </recommendedName>
</protein>
<keyword evidence="7" id="KW-0969">Cilium</keyword>